<reference evidence="2 3" key="1">
    <citation type="journal article" date="2007" name="Nature">
        <title>Evolution of genes and genomes on the Drosophila phylogeny.</title>
        <authorList>
            <consortium name="Drosophila 12 Genomes Consortium"/>
            <person name="Clark A.G."/>
            <person name="Eisen M.B."/>
            <person name="Smith D.R."/>
            <person name="Bergman C.M."/>
            <person name="Oliver B."/>
            <person name="Markow T.A."/>
            <person name="Kaufman T.C."/>
            <person name="Kellis M."/>
            <person name="Gelbart W."/>
            <person name="Iyer V.N."/>
            <person name="Pollard D.A."/>
            <person name="Sackton T.B."/>
            <person name="Larracuente A.M."/>
            <person name="Singh N.D."/>
            <person name="Abad J.P."/>
            <person name="Abt D.N."/>
            <person name="Adryan B."/>
            <person name="Aguade M."/>
            <person name="Akashi H."/>
            <person name="Anderson W.W."/>
            <person name="Aquadro C.F."/>
            <person name="Ardell D.H."/>
            <person name="Arguello R."/>
            <person name="Artieri C.G."/>
            <person name="Barbash D.A."/>
            <person name="Barker D."/>
            <person name="Barsanti P."/>
            <person name="Batterham P."/>
            <person name="Batzoglou S."/>
            <person name="Begun D."/>
            <person name="Bhutkar A."/>
            <person name="Blanco E."/>
            <person name="Bosak S.A."/>
            <person name="Bradley R.K."/>
            <person name="Brand A.D."/>
            <person name="Brent M.R."/>
            <person name="Brooks A.N."/>
            <person name="Brown R.H."/>
            <person name="Butlin R.K."/>
            <person name="Caggese C."/>
            <person name="Calvi B.R."/>
            <person name="Bernardo de Carvalho A."/>
            <person name="Caspi A."/>
            <person name="Castrezana S."/>
            <person name="Celniker S.E."/>
            <person name="Chang J.L."/>
            <person name="Chapple C."/>
            <person name="Chatterji S."/>
            <person name="Chinwalla A."/>
            <person name="Civetta A."/>
            <person name="Clifton S.W."/>
            <person name="Comeron J.M."/>
            <person name="Costello J.C."/>
            <person name="Coyne J.A."/>
            <person name="Daub J."/>
            <person name="David R.G."/>
            <person name="Delcher A.L."/>
            <person name="Delehaunty K."/>
            <person name="Do C.B."/>
            <person name="Ebling H."/>
            <person name="Edwards K."/>
            <person name="Eickbush T."/>
            <person name="Evans J.D."/>
            <person name="Filipski A."/>
            <person name="Findeiss S."/>
            <person name="Freyhult E."/>
            <person name="Fulton L."/>
            <person name="Fulton R."/>
            <person name="Garcia A.C."/>
            <person name="Gardiner A."/>
            <person name="Garfield D.A."/>
            <person name="Garvin B.E."/>
            <person name="Gibson G."/>
            <person name="Gilbert D."/>
            <person name="Gnerre S."/>
            <person name="Godfrey J."/>
            <person name="Good R."/>
            <person name="Gotea V."/>
            <person name="Gravely B."/>
            <person name="Greenberg A.J."/>
            <person name="Griffiths-Jones S."/>
            <person name="Gross S."/>
            <person name="Guigo R."/>
            <person name="Gustafson E.A."/>
            <person name="Haerty W."/>
            <person name="Hahn M.W."/>
            <person name="Halligan D.L."/>
            <person name="Halpern A.L."/>
            <person name="Halter G.M."/>
            <person name="Han M.V."/>
            <person name="Heger A."/>
            <person name="Hillier L."/>
            <person name="Hinrichs A.S."/>
            <person name="Holmes I."/>
            <person name="Hoskins R.A."/>
            <person name="Hubisz M.J."/>
            <person name="Hultmark D."/>
            <person name="Huntley M.A."/>
            <person name="Jaffe D.B."/>
            <person name="Jagadeeshan S."/>
            <person name="Jeck W.R."/>
            <person name="Johnson J."/>
            <person name="Jones C.D."/>
            <person name="Jordan W.C."/>
            <person name="Karpen G.H."/>
            <person name="Kataoka E."/>
            <person name="Keightley P.D."/>
            <person name="Kheradpour P."/>
            <person name="Kirkness E.F."/>
            <person name="Koerich L.B."/>
            <person name="Kristiansen K."/>
            <person name="Kudrna D."/>
            <person name="Kulathinal R.J."/>
            <person name="Kumar S."/>
            <person name="Kwok R."/>
            <person name="Lander E."/>
            <person name="Langley C.H."/>
            <person name="Lapoint R."/>
            <person name="Lazzaro B.P."/>
            <person name="Lee S.J."/>
            <person name="Levesque L."/>
            <person name="Li R."/>
            <person name="Lin C.F."/>
            <person name="Lin M.F."/>
            <person name="Lindblad-Toh K."/>
            <person name="Llopart A."/>
            <person name="Long M."/>
            <person name="Low L."/>
            <person name="Lozovsky E."/>
            <person name="Lu J."/>
            <person name="Luo M."/>
            <person name="Machado C.A."/>
            <person name="Makalowski W."/>
            <person name="Marzo M."/>
            <person name="Matsuda M."/>
            <person name="Matzkin L."/>
            <person name="McAllister B."/>
            <person name="McBride C.S."/>
            <person name="McKernan B."/>
            <person name="McKernan K."/>
            <person name="Mendez-Lago M."/>
            <person name="Minx P."/>
            <person name="Mollenhauer M.U."/>
            <person name="Montooth K."/>
            <person name="Mount S.M."/>
            <person name="Mu X."/>
            <person name="Myers E."/>
            <person name="Negre B."/>
            <person name="Newfeld S."/>
            <person name="Nielsen R."/>
            <person name="Noor M.A."/>
            <person name="O'Grady P."/>
            <person name="Pachter L."/>
            <person name="Papaceit M."/>
            <person name="Parisi M.J."/>
            <person name="Parisi M."/>
            <person name="Parts L."/>
            <person name="Pedersen J.S."/>
            <person name="Pesole G."/>
            <person name="Phillippy A.M."/>
            <person name="Ponting C.P."/>
            <person name="Pop M."/>
            <person name="Porcelli D."/>
            <person name="Powell J.R."/>
            <person name="Prohaska S."/>
            <person name="Pruitt K."/>
            <person name="Puig M."/>
            <person name="Quesneville H."/>
            <person name="Ram K.R."/>
            <person name="Rand D."/>
            <person name="Rasmussen M.D."/>
            <person name="Reed L.K."/>
            <person name="Reenan R."/>
            <person name="Reily A."/>
            <person name="Remington K.A."/>
            <person name="Rieger T.T."/>
            <person name="Ritchie M.G."/>
            <person name="Robin C."/>
            <person name="Rogers Y.H."/>
            <person name="Rohde C."/>
            <person name="Rozas J."/>
            <person name="Rubenfield M.J."/>
            <person name="Ruiz A."/>
            <person name="Russo S."/>
            <person name="Salzberg S.L."/>
            <person name="Sanchez-Gracia A."/>
            <person name="Saranga D.J."/>
            <person name="Sato H."/>
            <person name="Schaeffer S.W."/>
            <person name="Schatz M.C."/>
            <person name="Schlenke T."/>
            <person name="Schwartz R."/>
            <person name="Segarra C."/>
            <person name="Singh R.S."/>
            <person name="Sirot L."/>
            <person name="Sirota M."/>
            <person name="Sisneros N.B."/>
            <person name="Smith C.D."/>
            <person name="Smith T.F."/>
            <person name="Spieth J."/>
            <person name="Stage D.E."/>
            <person name="Stark A."/>
            <person name="Stephan W."/>
            <person name="Strausberg R.L."/>
            <person name="Strempel S."/>
            <person name="Sturgill D."/>
            <person name="Sutton G."/>
            <person name="Sutton G.G."/>
            <person name="Tao W."/>
            <person name="Teichmann S."/>
            <person name="Tobari Y.N."/>
            <person name="Tomimura Y."/>
            <person name="Tsolas J.M."/>
            <person name="Valente V.L."/>
            <person name="Venter E."/>
            <person name="Venter J.C."/>
            <person name="Vicario S."/>
            <person name="Vieira F.G."/>
            <person name="Vilella A.J."/>
            <person name="Villasante A."/>
            <person name="Walenz B."/>
            <person name="Wang J."/>
            <person name="Wasserman M."/>
            <person name="Watts T."/>
            <person name="Wilson D."/>
            <person name="Wilson R.K."/>
            <person name="Wing R.A."/>
            <person name="Wolfner M.F."/>
            <person name="Wong A."/>
            <person name="Wong G.K."/>
            <person name="Wu C.I."/>
            <person name="Wu G."/>
            <person name="Yamamoto D."/>
            <person name="Yang H.P."/>
            <person name="Yang S.P."/>
            <person name="Yorke J.A."/>
            <person name="Yoshida K."/>
            <person name="Zdobnov E."/>
            <person name="Zhang P."/>
            <person name="Zhang Y."/>
            <person name="Zimin A.V."/>
            <person name="Baldwin J."/>
            <person name="Abdouelleil A."/>
            <person name="Abdulkadir J."/>
            <person name="Abebe A."/>
            <person name="Abera B."/>
            <person name="Abreu J."/>
            <person name="Acer S.C."/>
            <person name="Aftuck L."/>
            <person name="Alexander A."/>
            <person name="An P."/>
            <person name="Anderson E."/>
            <person name="Anderson S."/>
            <person name="Arachi H."/>
            <person name="Azer M."/>
            <person name="Bachantsang P."/>
            <person name="Barry A."/>
            <person name="Bayul T."/>
            <person name="Berlin A."/>
            <person name="Bessette D."/>
            <person name="Bloom T."/>
            <person name="Blye J."/>
            <person name="Boguslavskiy L."/>
            <person name="Bonnet C."/>
            <person name="Boukhgalter B."/>
            <person name="Bourzgui I."/>
            <person name="Brown A."/>
            <person name="Cahill P."/>
            <person name="Channer S."/>
            <person name="Cheshatsang Y."/>
            <person name="Chuda L."/>
            <person name="Citroen M."/>
            <person name="Collymore A."/>
            <person name="Cooke P."/>
            <person name="Costello M."/>
            <person name="D'Aco K."/>
            <person name="Daza R."/>
            <person name="De Haan G."/>
            <person name="DeGray S."/>
            <person name="DeMaso C."/>
            <person name="Dhargay N."/>
            <person name="Dooley K."/>
            <person name="Dooley E."/>
            <person name="Doricent M."/>
            <person name="Dorje P."/>
            <person name="Dorjee K."/>
            <person name="Dupes A."/>
            <person name="Elong R."/>
            <person name="Falk J."/>
            <person name="Farina A."/>
            <person name="Faro S."/>
            <person name="Ferguson D."/>
            <person name="Fisher S."/>
            <person name="Foley C.D."/>
            <person name="Franke A."/>
            <person name="Friedrich D."/>
            <person name="Gadbois L."/>
            <person name="Gearin G."/>
            <person name="Gearin C.R."/>
            <person name="Giannoukos G."/>
            <person name="Goode T."/>
            <person name="Graham J."/>
            <person name="Grandbois E."/>
            <person name="Grewal S."/>
            <person name="Gyaltsen K."/>
            <person name="Hafez N."/>
            <person name="Hagos B."/>
            <person name="Hall J."/>
            <person name="Henson C."/>
            <person name="Hollinger A."/>
            <person name="Honan T."/>
            <person name="Huard M.D."/>
            <person name="Hughes L."/>
            <person name="Hurhula B."/>
            <person name="Husby M.E."/>
            <person name="Kamat A."/>
            <person name="Kanga B."/>
            <person name="Kashin S."/>
            <person name="Khazanovich D."/>
            <person name="Kisner P."/>
            <person name="Lance K."/>
            <person name="Lara M."/>
            <person name="Lee W."/>
            <person name="Lennon N."/>
            <person name="Letendre F."/>
            <person name="LeVine R."/>
            <person name="Lipovsky A."/>
            <person name="Liu X."/>
            <person name="Liu J."/>
            <person name="Liu S."/>
            <person name="Lokyitsang T."/>
            <person name="Lokyitsang Y."/>
            <person name="Lubonja R."/>
            <person name="Lui A."/>
            <person name="MacDonald P."/>
            <person name="Magnisalis V."/>
            <person name="Maru K."/>
            <person name="Matthews C."/>
            <person name="McCusker W."/>
            <person name="McDonough S."/>
            <person name="Mehta T."/>
            <person name="Meldrim J."/>
            <person name="Meneus L."/>
            <person name="Mihai O."/>
            <person name="Mihalev A."/>
            <person name="Mihova T."/>
            <person name="Mittelman R."/>
            <person name="Mlenga V."/>
            <person name="Montmayeur A."/>
            <person name="Mulrain L."/>
            <person name="Navidi A."/>
            <person name="Naylor J."/>
            <person name="Negash T."/>
            <person name="Nguyen T."/>
            <person name="Nguyen N."/>
            <person name="Nicol R."/>
            <person name="Norbu C."/>
            <person name="Norbu N."/>
            <person name="Novod N."/>
            <person name="O'Neill B."/>
            <person name="Osman S."/>
            <person name="Markiewicz E."/>
            <person name="Oyono O.L."/>
            <person name="Patti C."/>
            <person name="Phunkhang P."/>
            <person name="Pierre F."/>
            <person name="Priest M."/>
            <person name="Raghuraman S."/>
            <person name="Rege F."/>
            <person name="Reyes R."/>
            <person name="Rise C."/>
            <person name="Rogov P."/>
            <person name="Ross K."/>
            <person name="Ryan E."/>
            <person name="Settipalli S."/>
            <person name="Shea T."/>
            <person name="Sherpa N."/>
            <person name="Shi L."/>
            <person name="Shih D."/>
            <person name="Sparrow T."/>
            <person name="Spaulding J."/>
            <person name="Stalker J."/>
            <person name="Stange-Thomann N."/>
            <person name="Stavropoulos S."/>
            <person name="Stone C."/>
            <person name="Strader C."/>
            <person name="Tesfaye S."/>
            <person name="Thomson T."/>
            <person name="Thoulutsang Y."/>
            <person name="Thoulutsang D."/>
            <person name="Topham K."/>
            <person name="Topping I."/>
            <person name="Tsamla T."/>
            <person name="Vassiliev H."/>
            <person name="Vo A."/>
            <person name="Wangchuk T."/>
            <person name="Wangdi T."/>
            <person name="Weiand M."/>
            <person name="Wilkinson J."/>
            <person name="Wilson A."/>
            <person name="Yadav S."/>
            <person name="Young G."/>
            <person name="Yu Q."/>
            <person name="Zembek L."/>
            <person name="Zhong D."/>
            <person name="Zimmer A."/>
            <person name="Zwirko Z."/>
            <person name="Jaffe D.B."/>
            <person name="Alvarez P."/>
            <person name="Brockman W."/>
            <person name="Butler J."/>
            <person name="Chin C."/>
            <person name="Gnerre S."/>
            <person name="Grabherr M."/>
            <person name="Kleber M."/>
            <person name="Mauceli E."/>
            <person name="MacCallum I."/>
        </authorList>
    </citation>
    <scope>NUCLEOTIDE SEQUENCE [LARGE SCALE GENOMIC DNA]</scope>
    <source>
        <strain evidence="3">Tucson 15010-1051.87</strain>
    </source>
</reference>
<dbReference type="OrthoDB" id="566238at2759"/>
<protein>
    <recommendedName>
        <fullName evidence="1">Rhodanese domain-containing protein</fullName>
    </recommendedName>
</protein>
<dbReference type="AlphaFoldDB" id="A0A0Q9W056"/>
<name>A0A0Q9W056_DROVI</name>
<dbReference type="SMR" id="A0A0Q9W056"/>
<dbReference type="Gene3D" id="3.40.250.10">
    <property type="entry name" value="Rhodanese-like domain"/>
    <property type="match status" value="1"/>
</dbReference>
<organism evidence="2 3">
    <name type="scientific">Drosophila virilis</name>
    <name type="common">Fruit fly</name>
    <dbReference type="NCBI Taxonomy" id="7244"/>
    <lineage>
        <taxon>Eukaryota</taxon>
        <taxon>Metazoa</taxon>
        <taxon>Ecdysozoa</taxon>
        <taxon>Arthropoda</taxon>
        <taxon>Hexapoda</taxon>
        <taxon>Insecta</taxon>
        <taxon>Pterygota</taxon>
        <taxon>Neoptera</taxon>
        <taxon>Endopterygota</taxon>
        <taxon>Diptera</taxon>
        <taxon>Brachycera</taxon>
        <taxon>Muscomorpha</taxon>
        <taxon>Ephydroidea</taxon>
        <taxon>Drosophilidae</taxon>
        <taxon>Drosophila</taxon>
    </lineage>
</organism>
<dbReference type="PROSITE" id="PS50206">
    <property type="entry name" value="RHODANESE_3"/>
    <property type="match status" value="1"/>
</dbReference>
<evidence type="ECO:0000313" key="3">
    <source>
        <dbReference type="Proteomes" id="UP000008792"/>
    </source>
</evidence>
<sequence>MLTSIFCRVKRQIPLNQGIKGAYLAYCAYCNKAPIIDKSSLNIPADHLPKALGPATSEAEFKLQFGREKPLENTELMFSCATGKLARLSAVQAVALGYRYVCFYDGSCADLLQQDKKMNIA</sequence>
<accession>A0A0Q9W056</accession>
<dbReference type="Proteomes" id="UP000008792">
    <property type="component" value="Unassembled WGS sequence"/>
</dbReference>
<keyword evidence="3" id="KW-1185">Reference proteome</keyword>
<dbReference type="EMBL" id="CH940656">
    <property type="protein sequence ID" value="KRF78365.1"/>
    <property type="molecule type" value="Genomic_DNA"/>
</dbReference>
<dbReference type="SUPFAM" id="SSF52821">
    <property type="entry name" value="Rhodanese/Cell cycle control phosphatase"/>
    <property type="match status" value="1"/>
</dbReference>
<evidence type="ECO:0000313" key="2">
    <source>
        <dbReference type="EMBL" id="KRF78365.1"/>
    </source>
</evidence>
<dbReference type="InterPro" id="IPR036873">
    <property type="entry name" value="Rhodanese-like_dom_sf"/>
</dbReference>
<feature type="domain" description="Rhodanese" evidence="1">
    <location>
        <begin position="38"/>
        <end position="120"/>
    </location>
</feature>
<proteinExistence type="predicted"/>
<dbReference type="InterPro" id="IPR001763">
    <property type="entry name" value="Rhodanese-like_dom"/>
</dbReference>
<dbReference type="STRING" id="7244.A0A0Q9W056"/>
<dbReference type="InParanoid" id="A0A0Q9W056"/>
<gene>
    <name evidence="2" type="primary">Dvir\GJ27082</name>
    <name evidence="2" type="ORF">Dvir_GJ27082</name>
</gene>
<evidence type="ECO:0000259" key="1">
    <source>
        <dbReference type="PROSITE" id="PS50206"/>
    </source>
</evidence>